<evidence type="ECO:0000313" key="2">
    <source>
        <dbReference type="Proteomes" id="UP000065261"/>
    </source>
</evidence>
<protein>
    <recommendedName>
        <fullName evidence="3">Chaperone modulatory protein CbpM</fullName>
    </recommendedName>
</protein>
<dbReference type="Gene3D" id="1.10.1660.10">
    <property type="match status" value="1"/>
</dbReference>
<sequence>MKIIVAPQDNLLTSQELCVSSDISEAILYELVEHSIAIPIEGERVTEWQFTVSTVTLVKKAARIQHDLSLDWSAIALVLQLLDERDELIAENQMLKQHLSRFKHLE</sequence>
<accession>A0A0U2LQW3</accession>
<evidence type="ECO:0008006" key="3">
    <source>
        <dbReference type="Google" id="ProtNLM"/>
    </source>
</evidence>
<dbReference type="PATRIC" id="fig|1315283.4.peg.2994"/>
<evidence type="ECO:0000313" key="1">
    <source>
        <dbReference type="EMBL" id="ALS34406.1"/>
    </source>
</evidence>
<dbReference type="Proteomes" id="UP000065261">
    <property type="component" value="Chromosome I"/>
</dbReference>
<organism evidence="1">
    <name type="scientific">Pseudoalteromonas translucida KMM 520</name>
    <dbReference type="NCBI Taxonomy" id="1315283"/>
    <lineage>
        <taxon>Bacteria</taxon>
        <taxon>Pseudomonadati</taxon>
        <taxon>Pseudomonadota</taxon>
        <taxon>Gammaproteobacteria</taxon>
        <taxon>Alteromonadales</taxon>
        <taxon>Pseudoalteromonadaceae</taxon>
        <taxon>Pseudoalteromonas</taxon>
    </lineage>
</organism>
<dbReference type="OrthoDB" id="5567704at2"/>
<dbReference type="AlphaFoldDB" id="A0A0U2LQW3"/>
<dbReference type="KEGG" id="ptn:PTRA_a3431"/>
<gene>
    <name evidence="1" type="ORF">PTRA_a3431</name>
</gene>
<dbReference type="EMBL" id="CP011034">
    <property type="protein sequence ID" value="ALS34406.1"/>
    <property type="molecule type" value="Genomic_DNA"/>
</dbReference>
<reference evidence="1 2" key="1">
    <citation type="submission" date="2015-03" db="EMBL/GenBank/DDBJ databases">
        <authorList>
            <person name="Murphy D."/>
        </authorList>
    </citation>
    <scope>NUCLEOTIDE SEQUENCE [LARGE SCALE GENOMIC DNA]</scope>
    <source>
        <strain evidence="1 2">KMM 520</strain>
    </source>
</reference>
<dbReference type="RefSeq" id="WP_058374365.1">
    <property type="nucleotide sequence ID" value="NZ_CP011034.1"/>
</dbReference>
<dbReference type="Pfam" id="PF13591">
    <property type="entry name" value="MerR_2"/>
    <property type="match status" value="1"/>
</dbReference>
<proteinExistence type="predicted"/>
<name>A0A0U2LQW3_9GAMM</name>